<protein>
    <submittedName>
        <fullName evidence="7">BY PROTMAP: gi|472580860|gb|EMS18627.1| zinc finger, GRF-type protein [Rhodosporidium toruloides NP11] gi|647403494|emb|CDR49608.1| RHTO0S28e01574g1_1 [Rhodosporidium toruloides]</fullName>
    </submittedName>
</protein>
<keyword evidence="1" id="KW-0479">Metal-binding</keyword>
<dbReference type="EMBL" id="CWKI01000005">
    <property type="protein sequence ID" value="CTR06797.1"/>
    <property type="molecule type" value="Genomic_DNA"/>
</dbReference>
<dbReference type="PROSITE" id="PS51999">
    <property type="entry name" value="ZF_GRF"/>
    <property type="match status" value="1"/>
</dbReference>
<evidence type="ECO:0000256" key="4">
    <source>
        <dbReference type="PROSITE-ProRule" id="PRU01343"/>
    </source>
</evidence>
<feature type="region of interest" description="Disordered" evidence="5">
    <location>
        <begin position="103"/>
        <end position="208"/>
    </location>
</feature>
<evidence type="ECO:0000256" key="2">
    <source>
        <dbReference type="ARBA" id="ARBA00022771"/>
    </source>
</evidence>
<dbReference type="EMBL" id="LCTV02000005">
    <property type="protein sequence ID" value="PRQ74961.1"/>
    <property type="molecule type" value="Genomic_DNA"/>
</dbReference>
<evidence type="ECO:0000313" key="9">
    <source>
        <dbReference type="Proteomes" id="UP000199069"/>
    </source>
</evidence>
<keyword evidence="3" id="KW-0862">Zinc</keyword>
<reference evidence="7 9" key="1">
    <citation type="submission" date="2015-07" db="EMBL/GenBank/DDBJ databases">
        <authorList>
            <person name="Cajimat M.N.B."/>
            <person name="Milazzo M.L."/>
            <person name="Fulhorst C.F."/>
        </authorList>
    </citation>
    <scope>NUCLEOTIDE SEQUENCE [LARGE SCALE GENOMIC DNA]</scope>
    <source>
        <strain evidence="7">Single colony</strain>
    </source>
</reference>
<proteinExistence type="predicted"/>
<dbReference type="Proteomes" id="UP000199069">
    <property type="component" value="Unassembled WGS sequence"/>
</dbReference>
<evidence type="ECO:0000313" key="7">
    <source>
        <dbReference type="EMBL" id="CTR06797.1"/>
    </source>
</evidence>
<evidence type="ECO:0000256" key="3">
    <source>
        <dbReference type="ARBA" id="ARBA00022833"/>
    </source>
</evidence>
<accession>A0A0K3CE03</accession>
<name>A0A0K3CE03_RHOTO</name>
<dbReference type="Pfam" id="PF06839">
    <property type="entry name" value="Zn_ribbon_GRF"/>
    <property type="match status" value="1"/>
</dbReference>
<dbReference type="Proteomes" id="UP000239560">
    <property type="component" value="Unassembled WGS sequence"/>
</dbReference>
<dbReference type="InterPro" id="IPR010666">
    <property type="entry name" value="Znf_GRF"/>
</dbReference>
<gene>
    <name evidence="7" type="primary">FGENESH: predicted gene_5.203</name>
    <name evidence="8" type="ORF">AAT19DRAFT_13983</name>
    <name evidence="7" type="ORF">BN2166_0026580</name>
</gene>
<dbReference type="OrthoDB" id="2530306at2759"/>
<feature type="compositionally biased region" description="Basic and acidic residues" evidence="5">
    <location>
        <begin position="199"/>
        <end position="208"/>
    </location>
</feature>
<sequence length="208" mass="23933">MDYAPPRRTSTGEFAISRSEMYWDCFDDDGTIYCFCDVSPRYRAIKLTTASNKNGNRGRKFYRCRKKKDKACRFFIWEDELETHGWPGYPDDDDLLNDLDLDEAAAGPASPPPSNPPTSPQVSPNISPVTKEDKKRPVEEGPARESPEEKKPRIEPPKVEEKAVKLEEDAVKREEGVEEVKEENTFELRRSKRVSVKPKRFDEGSWTE</sequence>
<feature type="domain" description="GRF-type" evidence="6">
    <location>
        <begin position="34"/>
        <end position="81"/>
    </location>
</feature>
<reference evidence="8 10" key="2">
    <citation type="journal article" date="2018" name="Elife">
        <title>Functional genomics of lipid metabolism in the oleaginous yeast Rhodosporidium toruloides.</title>
        <authorList>
            <person name="Coradetti S.T."/>
            <person name="Pinel D."/>
            <person name="Geiselman G."/>
            <person name="Ito M."/>
            <person name="Mondo S."/>
            <person name="Reilly M.C."/>
            <person name="Cheng Y.F."/>
            <person name="Bauer S."/>
            <person name="Grigoriev I."/>
            <person name="Gladden J.M."/>
            <person name="Simmons B.A."/>
            <person name="Brem R."/>
            <person name="Arkin A.P."/>
            <person name="Skerker J.M."/>
        </authorList>
    </citation>
    <scope>NUCLEOTIDE SEQUENCE [LARGE SCALE GENOMIC DNA]</scope>
    <source>
        <strain evidence="8 10">NBRC 0880</strain>
    </source>
</reference>
<evidence type="ECO:0000259" key="6">
    <source>
        <dbReference type="PROSITE" id="PS51999"/>
    </source>
</evidence>
<keyword evidence="9" id="KW-1185">Reference proteome</keyword>
<organism evidence="7 9">
    <name type="scientific">Rhodotorula toruloides</name>
    <name type="common">Yeast</name>
    <name type="synonym">Rhodosporidium toruloides</name>
    <dbReference type="NCBI Taxonomy" id="5286"/>
    <lineage>
        <taxon>Eukaryota</taxon>
        <taxon>Fungi</taxon>
        <taxon>Dikarya</taxon>
        <taxon>Basidiomycota</taxon>
        <taxon>Pucciniomycotina</taxon>
        <taxon>Microbotryomycetes</taxon>
        <taxon>Sporidiobolales</taxon>
        <taxon>Sporidiobolaceae</taxon>
        <taxon>Rhodotorula</taxon>
    </lineage>
</organism>
<feature type="compositionally biased region" description="Basic and acidic residues" evidence="5">
    <location>
        <begin position="130"/>
        <end position="189"/>
    </location>
</feature>
<evidence type="ECO:0000313" key="10">
    <source>
        <dbReference type="Proteomes" id="UP000239560"/>
    </source>
</evidence>
<dbReference type="GO" id="GO:0008270">
    <property type="term" value="F:zinc ion binding"/>
    <property type="evidence" value="ECO:0007669"/>
    <property type="project" value="UniProtKB-KW"/>
</dbReference>
<evidence type="ECO:0000256" key="5">
    <source>
        <dbReference type="SAM" id="MobiDB-lite"/>
    </source>
</evidence>
<evidence type="ECO:0000256" key="1">
    <source>
        <dbReference type="ARBA" id="ARBA00022723"/>
    </source>
</evidence>
<feature type="compositionally biased region" description="Pro residues" evidence="5">
    <location>
        <begin position="109"/>
        <end position="119"/>
    </location>
</feature>
<dbReference type="AlphaFoldDB" id="A0A0K3CE03"/>
<evidence type="ECO:0000313" key="8">
    <source>
        <dbReference type="EMBL" id="PRQ74961.1"/>
    </source>
</evidence>
<keyword evidence="2 4" id="KW-0863">Zinc-finger</keyword>